<gene>
    <name evidence="1" type="ORF">EDC30_1262</name>
</gene>
<dbReference type="Proteomes" id="UP000295382">
    <property type="component" value="Unassembled WGS sequence"/>
</dbReference>
<name>A0A4R3HP65_PAULE</name>
<evidence type="ECO:0000313" key="2">
    <source>
        <dbReference type="Proteomes" id="UP000295382"/>
    </source>
</evidence>
<dbReference type="EMBL" id="SLZQ01000026">
    <property type="protein sequence ID" value="TCS31964.1"/>
    <property type="molecule type" value="Genomic_DNA"/>
</dbReference>
<dbReference type="AlphaFoldDB" id="A0A4R3HP65"/>
<comment type="caution">
    <text evidence="1">The sequence shown here is derived from an EMBL/GenBank/DDBJ whole genome shotgun (WGS) entry which is preliminary data.</text>
</comment>
<evidence type="ECO:0000313" key="1">
    <source>
        <dbReference type="EMBL" id="TCS31964.1"/>
    </source>
</evidence>
<protein>
    <submittedName>
        <fullName evidence="1">Uncharacterized protein</fullName>
    </submittedName>
</protein>
<dbReference type="RefSeq" id="WP_132260545.1">
    <property type="nucleotide sequence ID" value="NZ_SLZQ01000026.1"/>
</dbReference>
<keyword evidence="2" id="KW-1185">Reference proteome</keyword>
<accession>A0A4R3HP65</accession>
<sequence length="169" mass="18677">MKILPVAKFIAVGIVLLFVVAKGCSYFDEYWYEGFLPDSVEVDKALYVASSGGFGEGCGVAIYKIDAKTSERIRAKGIAAVQSSRKAKRHENRLYSEWKETPYVEPEPEGLLRSRWLSGLAQGCSDIPDDMNAAIYNAMKTPGSFYATALESGVIIFPKLGWIMFSHFG</sequence>
<organism evidence="1 2">
    <name type="scientific">Paucimonas lemoignei</name>
    <name type="common">Pseudomonas lemoignei</name>
    <dbReference type="NCBI Taxonomy" id="29443"/>
    <lineage>
        <taxon>Bacteria</taxon>
        <taxon>Pseudomonadati</taxon>
        <taxon>Pseudomonadota</taxon>
        <taxon>Betaproteobacteria</taxon>
        <taxon>Burkholderiales</taxon>
        <taxon>Burkholderiaceae</taxon>
        <taxon>Paucimonas</taxon>
    </lineage>
</organism>
<proteinExistence type="predicted"/>
<dbReference type="OrthoDB" id="7994841at2"/>
<reference evidence="1 2" key="1">
    <citation type="submission" date="2019-03" db="EMBL/GenBank/DDBJ databases">
        <title>Genomic Encyclopedia of Type Strains, Phase IV (KMG-IV): sequencing the most valuable type-strain genomes for metagenomic binning, comparative biology and taxonomic classification.</title>
        <authorList>
            <person name="Goeker M."/>
        </authorList>
    </citation>
    <scope>NUCLEOTIDE SEQUENCE [LARGE SCALE GENOMIC DNA]</scope>
    <source>
        <strain evidence="1 2">DSM 7445</strain>
    </source>
</reference>